<proteinExistence type="predicted"/>
<comment type="caution">
    <text evidence="1">The sequence shown here is derived from an EMBL/GenBank/DDBJ whole genome shotgun (WGS) entry which is preliminary data.</text>
</comment>
<dbReference type="OrthoDB" id="7316911at2759"/>
<keyword evidence="2" id="KW-1185">Reference proteome</keyword>
<dbReference type="Proteomes" id="UP000838756">
    <property type="component" value="Unassembled WGS sequence"/>
</dbReference>
<evidence type="ECO:0000313" key="1">
    <source>
        <dbReference type="EMBL" id="CAH2232633.1"/>
    </source>
</evidence>
<name>A0A8S4R9F1_9NEOP</name>
<dbReference type="AlphaFoldDB" id="A0A8S4R9F1"/>
<accession>A0A8S4R9F1</accession>
<protein>
    <submittedName>
        <fullName evidence="1">Jg6587 protein</fullName>
    </submittedName>
</protein>
<reference evidence="1" key="1">
    <citation type="submission" date="2022-03" db="EMBL/GenBank/DDBJ databases">
        <authorList>
            <person name="Lindestad O."/>
        </authorList>
    </citation>
    <scope>NUCLEOTIDE SEQUENCE</scope>
</reference>
<evidence type="ECO:0000313" key="2">
    <source>
        <dbReference type="Proteomes" id="UP000838756"/>
    </source>
</evidence>
<dbReference type="EMBL" id="CAKXAJ010024912">
    <property type="protein sequence ID" value="CAH2232633.1"/>
    <property type="molecule type" value="Genomic_DNA"/>
</dbReference>
<gene>
    <name evidence="1" type="primary">jg6587</name>
    <name evidence="1" type="ORF">PAEG_LOCUS10861</name>
</gene>
<sequence length="91" mass="10414">MNETMNETVTDTWMWLRDVMGWWLEDSGAEEHQGLNMSVLKMDQAYMVGVADRDVGVYSVSDDCFRVSNQFSMPHILSPLISLSWAKPTHS</sequence>
<organism evidence="1 2">
    <name type="scientific">Pararge aegeria aegeria</name>
    <dbReference type="NCBI Taxonomy" id="348720"/>
    <lineage>
        <taxon>Eukaryota</taxon>
        <taxon>Metazoa</taxon>
        <taxon>Ecdysozoa</taxon>
        <taxon>Arthropoda</taxon>
        <taxon>Hexapoda</taxon>
        <taxon>Insecta</taxon>
        <taxon>Pterygota</taxon>
        <taxon>Neoptera</taxon>
        <taxon>Endopterygota</taxon>
        <taxon>Lepidoptera</taxon>
        <taxon>Glossata</taxon>
        <taxon>Ditrysia</taxon>
        <taxon>Papilionoidea</taxon>
        <taxon>Nymphalidae</taxon>
        <taxon>Satyrinae</taxon>
        <taxon>Satyrini</taxon>
        <taxon>Parargina</taxon>
        <taxon>Pararge</taxon>
    </lineage>
</organism>